<sequence>MQNAGELAIKPEFVLCGVSAGGHLSMLYAYKFDAAHRVKAVANIVGPTNLADTYYSSNPQYAVSVQHITDASALPAGMTAPVYASPITWVSASSAPTISFFGNLDLLVPVSQKTILDQKLNDFKVKHESHLYNGGHEIGGTYMSDIFSKLKTFLSVTVNI</sequence>
<comment type="caution">
    <text evidence="2">The sequence shown here is derived from an EMBL/GenBank/DDBJ whole genome shotgun (WGS) entry which is preliminary data.</text>
</comment>
<feature type="domain" description="BD-FAE-like" evidence="1">
    <location>
        <begin position="2"/>
        <end position="120"/>
    </location>
</feature>
<dbReference type="Gene3D" id="3.40.50.1820">
    <property type="entry name" value="alpha/beta hydrolase"/>
    <property type="match status" value="1"/>
</dbReference>
<accession>A0AAE3ILH5</accession>
<dbReference type="EMBL" id="JAOTPL010000001">
    <property type="protein sequence ID" value="MCU7693126.1"/>
    <property type="molecule type" value="Genomic_DNA"/>
</dbReference>
<dbReference type="AlphaFoldDB" id="A0AAE3ILH5"/>
<gene>
    <name evidence="2" type="ORF">OD355_01200</name>
</gene>
<proteinExistence type="predicted"/>
<dbReference type="Proteomes" id="UP001209317">
    <property type="component" value="Unassembled WGS sequence"/>
</dbReference>
<dbReference type="InterPro" id="IPR049492">
    <property type="entry name" value="BD-FAE-like_dom"/>
</dbReference>
<dbReference type="InterPro" id="IPR029058">
    <property type="entry name" value="AB_hydrolase_fold"/>
</dbReference>
<name>A0AAE3ILH5_9BACT</name>
<organism evidence="2 3">
    <name type="scientific">Haoranjiania flava</name>
    <dbReference type="NCBI Taxonomy" id="1856322"/>
    <lineage>
        <taxon>Bacteria</taxon>
        <taxon>Pseudomonadati</taxon>
        <taxon>Bacteroidota</taxon>
        <taxon>Chitinophagia</taxon>
        <taxon>Chitinophagales</taxon>
        <taxon>Chitinophagaceae</taxon>
        <taxon>Haoranjiania</taxon>
    </lineage>
</organism>
<keyword evidence="3" id="KW-1185">Reference proteome</keyword>
<evidence type="ECO:0000313" key="3">
    <source>
        <dbReference type="Proteomes" id="UP001209317"/>
    </source>
</evidence>
<protein>
    <recommendedName>
        <fullName evidence="1">BD-FAE-like domain-containing protein</fullName>
    </recommendedName>
</protein>
<evidence type="ECO:0000313" key="2">
    <source>
        <dbReference type="EMBL" id="MCU7693126.1"/>
    </source>
</evidence>
<reference evidence="2" key="1">
    <citation type="submission" date="2022-10" db="EMBL/GenBank/DDBJ databases">
        <authorList>
            <person name="Kim H.S."/>
            <person name="Kim J.-S."/>
            <person name="Suh M.K."/>
            <person name="Eom M.K."/>
            <person name="Lee J.-S."/>
        </authorList>
    </citation>
    <scope>NUCLEOTIDE SEQUENCE</scope>
    <source>
        <strain evidence="2">LIP-5</strain>
    </source>
</reference>
<dbReference type="Pfam" id="PF20434">
    <property type="entry name" value="BD-FAE"/>
    <property type="match status" value="1"/>
</dbReference>
<evidence type="ECO:0000259" key="1">
    <source>
        <dbReference type="Pfam" id="PF20434"/>
    </source>
</evidence>
<dbReference type="SUPFAM" id="SSF53474">
    <property type="entry name" value="alpha/beta-Hydrolases"/>
    <property type="match status" value="1"/>
</dbReference>